<dbReference type="AlphaFoldDB" id="S4PSA5"/>
<name>S4PSA5_9NEOP</name>
<dbReference type="PANTHER" id="PTHR12127">
    <property type="entry name" value="MUCOLIPIN"/>
    <property type="match status" value="1"/>
</dbReference>
<evidence type="ECO:0000256" key="1">
    <source>
        <dbReference type="SAM" id="Phobius"/>
    </source>
</evidence>
<reference evidence="2" key="2">
    <citation type="submission" date="2013-05" db="EMBL/GenBank/DDBJ databases">
        <authorList>
            <person name="Carter J.-M."/>
            <person name="Baker S.C."/>
            <person name="Pink R."/>
            <person name="Carter D.R.F."/>
            <person name="Collins A."/>
            <person name="Tomlin J."/>
            <person name="Gibbs M."/>
            <person name="Breuker C.J."/>
        </authorList>
    </citation>
    <scope>NUCLEOTIDE SEQUENCE</scope>
    <source>
        <tissue evidence="2">Ovary</tissue>
    </source>
</reference>
<dbReference type="InterPro" id="IPR039031">
    <property type="entry name" value="Mucolipin"/>
</dbReference>
<keyword evidence="1" id="KW-1133">Transmembrane helix</keyword>
<proteinExistence type="predicted"/>
<reference evidence="2" key="1">
    <citation type="journal article" date="2013" name="BMC Genomics">
        <title>Unscrambling butterfly oogenesis.</title>
        <authorList>
            <person name="Carter J.M."/>
            <person name="Baker S.C."/>
            <person name="Pink R."/>
            <person name="Carter D.R."/>
            <person name="Collins A."/>
            <person name="Tomlin J."/>
            <person name="Gibbs M."/>
            <person name="Breuker C.J."/>
        </authorList>
    </citation>
    <scope>NUCLEOTIDE SEQUENCE</scope>
    <source>
        <tissue evidence="2">Ovary</tissue>
    </source>
</reference>
<dbReference type="EMBL" id="GAIX01014023">
    <property type="protein sequence ID" value="JAA78537.1"/>
    <property type="molecule type" value="Transcribed_RNA"/>
</dbReference>
<keyword evidence="1" id="KW-0812">Transmembrane</keyword>
<evidence type="ECO:0000313" key="2">
    <source>
        <dbReference type="EMBL" id="JAA78537.1"/>
    </source>
</evidence>
<dbReference type="PANTHER" id="PTHR12127:SF7">
    <property type="entry name" value="SD02261P"/>
    <property type="match status" value="1"/>
</dbReference>
<feature type="transmembrane region" description="Helical" evidence="1">
    <location>
        <begin position="12"/>
        <end position="33"/>
    </location>
</feature>
<protein>
    <submittedName>
        <fullName evidence="2">Mucolipin-3</fullName>
    </submittedName>
</protein>
<keyword evidence="1" id="KW-0472">Membrane</keyword>
<dbReference type="GO" id="GO:0005886">
    <property type="term" value="C:plasma membrane"/>
    <property type="evidence" value="ECO:0007669"/>
    <property type="project" value="TreeGrafter"/>
</dbReference>
<sequence length="101" mass="11899">MLWWFSRVYLYSFISLYIYVVLSLFISVIMDAYDTIKQYYKEGFPKNDLQQFIGETSIEEVSSGLYRTQSSSSLNMNSLFCCNFYRRAYSKIGGRQSNVNL</sequence>
<dbReference type="GO" id="GO:0072345">
    <property type="term" value="F:NAADP-sensitive calcium-release channel activity"/>
    <property type="evidence" value="ECO:0007669"/>
    <property type="project" value="TreeGrafter"/>
</dbReference>
<dbReference type="GO" id="GO:0005765">
    <property type="term" value="C:lysosomal membrane"/>
    <property type="evidence" value="ECO:0007669"/>
    <property type="project" value="TreeGrafter"/>
</dbReference>
<accession>S4PSA5</accession>
<organism evidence="2">
    <name type="scientific">Pararge aegeria</name>
    <name type="common">speckled wood butterfly</name>
    <dbReference type="NCBI Taxonomy" id="116150"/>
    <lineage>
        <taxon>Eukaryota</taxon>
        <taxon>Metazoa</taxon>
        <taxon>Ecdysozoa</taxon>
        <taxon>Arthropoda</taxon>
        <taxon>Hexapoda</taxon>
        <taxon>Insecta</taxon>
        <taxon>Pterygota</taxon>
        <taxon>Neoptera</taxon>
        <taxon>Endopterygota</taxon>
        <taxon>Lepidoptera</taxon>
        <taxon>Glossata</taxon>
        <taxon>Ditrysia</taxon>
        <taxon>Papilionoidea</taxon>
        <taxon>Nymphalidae</taxon>
        <taxon>Satyrinae</taxon>
        <taxon>Satyrini</taxon>
        <taxon>Parargina</taxon>
        <taxon>Pararge</taxon>
    </lineage>
</organism>